<dbReference type="GO" id="GO:0009318">
    <property type="term" value="C:exodeoxyribonuclease VII complex"/>
    <property type="evidence" value="ECO:0007669"/>
    <property type="project" value="UniProtKB-UniRule"/>
</dbReference>
<reference evidence="9 10" key="1">
    <citation type="submission" date="2019-05" db="EMBL/GenBank/DDBJ databases">
        <authorList>
            <person name="Pankratov T."/>
            <person name="Grouzdev D."/>
        </authorList>
    </citation>
    <scope>NUCLEOTIDE SEQUENCE [LARGE SCALE GENOMIC DNA]</scope>
    <source>
        <strain evidence="9 10">KEBCLARHB70R</strain>
    </source>
</reference>
<evidence type="ECO:0000313" key="10">
    <source>
        <dbReference type="Proteomes" id="UP000305654"/>
    </source>
</evidence>
<protein>
    <recommendedName>
        <fullName evidence="5">Exodeoxyribonuclease 7 large subunit</fullName>
        <ecNumber evidence="5">3.1.11.6</ecNumber>
    </recommendedName>
    <alternativeName>
        <fullName evidence="5">Exodeoxyribonuclease VII large subunit</fullName>
        <shortName evidence="5">Exonuclease VII large subunit</shortName>
    </alternativeName>
</protein>
<keyword evidence="10" id="KW-1185">Reference proteome</keyword>
<dbReference type="GO" id="GO:0008855">
    <property type="term" value="F:exodeoxyribonuclease VII activity"/>
    <property type="evidence" value="ECO:0007669"/>
    <property type="project" value="UniProtKB-UniRule"/>
</dbReference>
<keyword evidence="1 5" id="KW-0963">Cytoplasm</keyword>
<evidence type="ECO:0000256" key="6">
    <source>
        <dbReference type="RuleBase" id="RU004355"/>
    </source>
</evidence>
<comment type="caution">
    <text evidence="9">The sequence shown here is derived from an EMBL/GenBank/DDBJ whole genome shotgun (WGS) entry which is preliminary data.</text>
</comment>
<feature type="domain" description="OB-fold nucleic acid binding" evidence="8">
    <location>
        <begin position="13"/>
        <end position="106"/>
    </location>
</feature>
<accession>A0A5R9JBY0</accession>
<dbReference type="OrthoDB" id="9802795at2"/>
<comment type="catalytic activity">
    <reaction evidence="5 6">
        <text>Exonucleolytic cleavage in either 5'- to 3'- or 3'- to 5'-direction to yield nucleoside 5'-phosphates.</text>
        <dbReference type="EC" id="3.1.11.6"/>
    </reaction>
</comment>
<comment type="subcellular location">
    <subcellularLocation>
        <location evidence="5 6">Cytoplasm</location>
    </subcellularLocation>
</comment>
<evidence type="ECO:0000259" key="8">
    <source>
        <dbReference type="Pfam" id="PF13742"/>
    </source>
</evidence>
<dbReference type="GO" id="GO:0003676">
    <property type="term" value="F:nucleic acid binding"/>
    <property type="evidence" value="ECO:0007669"/>
    <property type="project" value="InterPro"/>
</dbReference>
<dbReference type="Pfam" id="PF02601">
    <property type="entry name" value="Exonuc_VII_L"/>
    <property type="match status" value="1"/>
</dbReference>
<comment type="similarity">
    <text evidence="5 6">Belongs to the XseA family.</text>
</comment>
<evidence type="ECO:0000256" key="1">
    <source>
        <dbReference type="ARBA" id="ARBA00022490"/>
    </source>
</evidence>
<dbReference type="InterPro" id="IPR025824">
    <property type="entry name" value="OB-fold_nuc-bd_dom"/>
</dbReference>
<gene>
    <name evidence="5" type="primary">xseA</name>
    <name evidence="9" type="ORF">FE263_03445</name>
</gene>
<dbReference type="GO" id="GO:0006308">
    <property type="term" value="P:DNA catabolic process"/>
    <property type="evidence" value="ECO:0007669"/>
    <property type="project" value="UniProtKB-UniRule"/>
</dbReference>
<dbReference type="AlphaFoldDB" id="A0A5R9JBY0"/>
<dbReference type="RefSeq" id="WP_138324515.1">
    <property type="nucleotide sequence ID" value="NZ_VCDI01000001.1"/>
</dbReference>
<dbReference type="GO" id="GO:0005737">
    <property type="term" value="C:cytoplasm"/>
    <property type="evidence" value="ECO:0007669"/>
    <property type="project" value="UniProtKB-SubCell"/>
</dbReference>
<evidence type="ECO:0000259" key="7">
    <source>
        <dbReference type="Pfam" id="PF02601"/>
    </source>
</evidence>
<dbReference type="Pfam" id="PF13742">
    <property type="entry name" value="tRNA_anti_2"/>
    <property type="match status" value="1"/>
</dbReference>
<evidence type="ECO:0000256" key="3">
    <source>
        <dbReference type="ARBA" id="ARBA00022801"/>
    </source>
</evidence>
<dbReference type="EC" id="3.1.11.6" evidence="5"/>
<keyword evidence="4 5" id="KW-0269">Exonuclease</keyword>
<sequence length="522" mass="55969">MDTPAPLSNLPEFSVSEISGAIKRLLEGSFGRVRVRGEITDYKRYPSGHLYFSLKDEGGKISGVCFKNSVRGLGLVPENGLEVVATGRVSAYGERSSYQLIVERMEYAGEGALLARIERLRVRLAEEGLFDADRKRALPVLPAVIGIVTSAQGAVLQDIRTTLARRFPRRLLVWSVPVQGEGAAARIAAAIAGFDRLTGRGGIPRPDVLIVARGGGSLEDLMAFNDEAVLRAAGACRIPLISAVGHETDTTLIDYVSDRRAPTPTAAAELAVPARADLAADLAHRAARLISALNHLVQHRRRRLDAAAHALPDLPNLLGTVRQRLDDRGYRLSIALPNLVAARRNALVLAERHMPSPVALIATRRNGVVLAARGLATALPRLVALRRTGLITAERHLHPPRARIAAGHGRIGLVGSQLDAALRRAIGRSQATLLGRPVSASPLLALLRQRRTQIDSLEARLEGANPMALLSRGYVLVRDDAGRAVTQAATLRTGMRLDLVFADGERGVKVEPAPGRQGALGI</sequence>
<dbReference type="InterPro" id="IPR003753">
    <property type="entry name" value="Exonuc_VII_L"/>
</dbReference>
<dbReference type="HAMAP" id="MF_00378">
    <property type="entry name" value="Exonuc_7_L"/>
    <property type="match status" value="1"/>
</dbReference>
<proteinExistence type="inferred from homology"/>
<keyword evidence="3 5" id="KW-0378">Hydrolase</keyword>
<evidence type="ECO:0000256" key="2">
    <source>
        <dbReference type="ARBA" id="ARBA00022722"/>
    </source>
</evidence>
<evidence type="ECO:0000313" key="9">
    <source>
        <dbReference type="EMBL" id="TLU74263.1"/>
    </source>
</evidence>
<dbReference type="PANTHER" id="PTHR30008:SF0">
    <property type="entry name" value="EXODEOXYRIBONUCLEASE 7 LARGE SUBUNIT"/>
    <property type="match status" value="1"/>
</dbReference>
<dbReference type="PANTHER" id="PTHR30008">
    <property type="entry name" value="EXODEOXYRIBONUCLEASE 7 LARGE SUBUNIT"/>
    <property type="match status" value="1"/>
</dbReference>
<evidence type="ECO:0000256" key="4">
    <source>
        <dbReference type="ARBA" id="ARBA00022839"/>
    </source>
</evidence>
<name>A0A5R9JBY0_9PROT</name>
<keyword evidence="2 5" id="KW-0540">Nuclease</keyword>
<dbReference type="Proteomes" id="UP000305654">
    <property type="component" value="Unassembled WGS sequence"/>
</dbReference>
<evidence type="ECO:0000256" key="5">
    <source>
        <dbReference type="HAMAP-Rule" id="MF_00378"/>
    </source>
</evidence>
<dbReference type="EMBL" id="VCDI01000001">
    <property type="protein sequence ID" value="TLU74263.1"/>
    <property type="molecule type" value="Genomic_DNA"/>
</dbReference>
<organism evidence="9 10">
    <name type="scientific">Lichenicoccus roseus</name>
    <dbReference type="NCBI Taxonomy" id="2683649"/>
    <lineage>
        <taxon>Bacteria</taxon>
        <taxon>Pseudomonadati</taxon>
        <taxon>Pseudomonadota</taxon>
        <taxon>Alphaproteobacteria</taxon>
        <taxon>Acetobacterales</taxon>
        <taxon>Acetobacteraceae</taxon>
        <taxon>Lichenicoccus</taxon>
    </lineage>
</organism>
<dbReference type="InterPro" id="IPR020579">
    <property type="entry name" value="Exonuc_VII_lsu_C"/>
</dbReference>
<dbReference type="CDD" id="cd04489">
    <property type="entry name" value="ExoVII_LU_OBF"/>
    <property type="match status" value="1"/>
</dbReference>
<comment type="subunit">
    <text evidence="5">Heterooligomer composed of large and small subunits.</text>
</comment>
<dbReference type="NCBIfam" id="TIGR00237">
    <property type="entry name" value="xseA"/>
    <property type="match status" value="1"/>
</dbReference>
<comment type="function">
    <text evidence="5">Bidirectionally degrades single-stranded DNA into large acid-insoluble oligonucleotides, which are then degraded further into small acid-soluble oligonucleotides.</text>
</comment>
<feature type="domain" description="Exonuclease VII large subunit C-terminal" evidence="7">
    <location>
        <begin position="129"/>
        <end position="506"/>
    </location>
</feature>